<keyword evidence="2 5" id="KW-0808">Transferase</keyword>
<gene>
    <name evidence="5" type="ORF">GEV01_18510</name>
</gene>
<keyword evidence="6" id="KW-1185">Reference proteome</keyword>
<dbReference type="RefSeq" id="WP_152807003.1">
    <property type="nucleotide sequence ID" value="NZ_WHUF01000004.1"/>
</dbReference>
<dbReference type="InterPro" id="IPR001451">
    <property type="entry name" value="Hexapep"/>
</dbReference>
<evidence type="ECO:0000256" key="2">
    <source>
        <dbReference type="ARBA" id="ARBA00022679"/>
    </source>
</evidence>
<sequence>MKQILKRAIKKGLKATIGWPKDKPNLIDHYRKNGMKVGSNFHMLEGCIIDDSHYWLIEIGDNVTLAPRVHLLAHDASTKMHLNYTKIKTVTIGNKVFIGAGSIVMPGVTIGDNVIIGAGSVVTRDVDSDSVYAGNPAKRICGIEEYLAKEQARMTDDRTFGEDYTLRQAVGADKKAHMKRVLERDGIGYVI</sequence>
<evidence type="ECO:0000256" key="1">
    <source>
        <dbReference type="ARBA" id="ARBA00007274"/>
    </source>
</evidence>
<dbReference type="Proteomes" id="UP000444318">
    <property type="component" value="Unassembled WGS sequence"/>
</dbReference>
<dbReference type="Gene3D" id="2.160.10.10">
    <property type="entry name" value="Hexapeptide repeat proteins"/>
    <property type="match status" value="1"/>
</dbReference>
<evidence type="ECO:0000256" key="3">
    <source>
        <dbReference type="ARBA" id="ARBA00022737"/>
    </source>
</evidence>
<keyword evidence="4 5" id="KW-0012">Acyltransferase</keyword>
<dbReference type="CDD" id="cd04647">
    <property type="entry name" value="LbH_MAT_like"/>
    <property type="match status" value="1"/>
</dbReference>
<comment type="similarity">
    <text evidence="1">Belongs to the transferase hexapeptide repeat family.</text>
</comment>
<evidence type="ECO:0000313" key="6">
    <source>
        <dbReference type="Proteomes" id="UP000444318"/>
    </source>
</evidence>
<dbReference type="PANTHER" id="PTHR23416:SF23">
    <property type="entry name" value="ACETYLTRANSFERASE C18B11.09C-RELATED"/>
    <property type="match status" value="1"/>
</dbReference>
<dbReference type="InterPro" id="IPR018357">
    <property type="entry name" value="Hexapep_transf_CS"/>
</dbReference>
<dbReference type="PROSITE" id="PS00101">
    <property type="entry name" value="HEXAPEP_TRANSFERASES"/>
    <property type="match status" value="1"/>
</dbReference>
<dbReference type="InterPro" id="IPR011004">
    <property type="entry name" value="Trimer_LpxA-like_sf"/>
</dbReference>
<evidence type="ECO:0000313" key="5">
    <source>
        <dbReference type="EMBL" id="MQA21518.1"/>
    </source>
</evidence>
<accession>A0A843SGC4</accession>
<protein>
    <submittedName>
        <fullName evidence="5">Acyltransferase</fullName>
    </submittedName>
</protein>
<dbReference type="EMBL" id="WHUF01000004">
    <property type="protein sequence ID" value="MQA21518.1"/>
    <property type="molecule type" value="Genomic_DNA"/>
</dbReference>
<proteinExistence type="inferred from homology"/>
<keyword evidence="3" id="KW-0677">Repeat</keyword>
<dbReference type="GO" id="GO:0005829">
    <property type="term" value="C:cytosol"/>
    <property type="evidence" value="ECO:0007669"/>
    <property type="project" value="TreeGrafter"/>
</dbReference>
<dbReference type="GO" id="GO:0008374">
    <property type="term" value="F:O-acyltransferase activity"/>
    <property type="evidence" value="ECO:0007669"/>
    <property type="project" value="TreeGrafter"/>
</dbReference>
<dbReference type="AlphaFoldDB" id="A0A843SGC4"/>
<dbReference type="SUPFAM" id="SSF51161">
    <property type="entry name" value="Trimeric LpxA-like enzymes"/>
    <property type="match status" value="1"/>
</dbReference>
<dbReference type="Pfam" id="PF00132">
    <property type="entry name" value="Hexapep"/>
    <property type="match status" value="1"/>
</dbReference>
<evidence type="ECO:0000256" key="4">
    <source>
        <dbReference type="ARBA" id="ARBA00023315"/>
    </source>
</evidence>
<name>A0A843SGC4_9BURK</name>
<comment type="caution">
    <text evidence="5">The sequence shown here is derived from an EMBL/GenBank/DDBJ whole genome shotgun (WGS) entry which is preliminary data.</text>
</comment>
<reference evidence="5 6" key="1">
    <citation type="submission" date="2019-10" db="EMBL/GenBank/DDBJ databases">
        <title>Two novel species isolated from a subtropical stream in China.</title>
        <authorList>
            <person name="Lu H."/>
        </authorList>
    </citation>
    <scope>NUCLEOTIDE SEQUENCE [LARGE SCALE GENOMIC DNA]</scope>
    <source>
        <strain evidence="5 6">FT103W</strain>
    </source>
</reference>
<dbReference type="PANTHER" id="PTHR23416">
    <property type="entry name" value="SIALIC ACID SYNTHASE-RELATED"/>
    <property type="match status" value="1"/>
</dbReference>
<dbReference type="InterPro" id="IPR051159">
    <property type="entry name" value="Hexapeptide_acetyltransf"/>
</dbReference>
<organism evidence="5 6">
    <name type="scientific">Rugamonas rivuli</name>
    <dbReference type="NCBI Taxonomy" id="2743358"/>
    <lineage>
        <taxon>Bacteria</taxon>
        <taxon>Pseudomonadati</taxon>
        <taxon>Pseudomonadota</taxon>
        <taxon>Betaproteobacteria</taxon>
        <taxon>Burkholderiales</taxon>
        <taxon>Oxalobacteraceae</taxon>
        <taxon>Telluria group</taxon>
        <taxon>Rugamonas</taxon>
    </lineage>
</organism>